<evidence type="ECO:0000313" key="4">
    <source>
        <dbReference type="Proteomes" id="UP000242205"/>
    </source>
</evidence>
<dbReference type="CDD" id="cd02236">
    <property type="entry name" value="cupin_CV2614-like"/>
    <property type="match status" value="1"/>
</dbReference>
<evidence type="ECO:0000256" key="1">
    <source>
        <dbReference type="SAM" id="SignalP"/>
    </source>
</evidence>
<dbReference type="Gene3D" id="2.60.120.10">
    <property type="entry name" value="Jelly Rolls"/>
    <property type="match status" value="1"/>
</dbReference>
<dbReference type="InterPro" id="IPR047142">
    <property type="entry name" value="OryJ/VirC-like"/>
</dbReference>
<evidence type="ECO:0000259" key="2">
    <source>
        <dbReference type="Pfam" id="PF07883"/>
    </source>
</evidence>
<dbReference type="InterPro" id="IPR013096">
    <property type="entry name" value="Cupin_2"/>
</dbReference>
<sequence>MKIACTLFAFAAFAASSAWADATPQLEASKIEAKVLTRTTQSWDGSALPTYPRAQPEISIMRYRIPAGAALPMHKHPVINAGVLLAGELTVISEDGDTLHMKAGDTIVELVDKWHYGRNEGDTTAEIVVFYAGIGGLPVVEKQ</sequence>
<dbReference type="AlphaFoldDB" id="A0A2I6S9R2"/>
<feature type="signal peptide" evidence="1">
    <location>
        <begin position="1"/>
        <end position="20"/>
    </location>
</feature>
<feature type="chain" id="PRO_5014455550" evidence="1">
    <location>
        <begin position="21"/>
        <end position="143"/>
    </location>
</feature>
<reference evidence="3 4" key="1">
    <citation type="submission" date="2018-01" db="EMBL/GenBank/DDBJ databases">
        <authorList>
            <person name="Fu G.-Y."/>
        </authorList>
    </citation>
    <scope>NUCLEOTIDE SEQUENCE [LARGE SCALE GENOMIC DNA]</scope>
    <source>
        <strain evidence="3 4">SY39</strain>
    </source>
</reference>
<dbReference type="KEGG" id="atw:C0099_14200"/>
<keyword evidence="4" id="KW-1185">Reference proteome</keyword>
<dbReference type="InterPro" id="IPR011051">
    <property type="entry name" value="RmlC_Cupin_sf"/>
</dbReference>
<dbReference type="Proteomes" id="UP000242205">
    <property type="component" value="Chromosome"/>
</dbReference>
<gene>
    <name evidence="3" type="ORF">C0099_14200</name>
</gene>
<organism evidence="3 4">
    <name type="scientific">Pseudazoarcus pumilus</name>
    <dbReference type="NCBI Taxonomy" id="2067960"/>
    <lineage>
        <taxon>Bacteria</taxon>
        <taxon>Pseudomonadati</taxon>
        <taxon>Pseudomonadota</taxon>
        <taxon>Betaproteobacteria</taxon>
        <taxon>Rhodocyclales</taxon>
        <taxon>Zoogloeaceae</taxon>
        <taxon>Pseudazoarcus</taxon>
    </lineage>
</organism>
<dbReference type="PANTHER" id="PTHR36156">
    <property type="entry name" value="SLR2101 PROTEIN"/>
    <property type="match status" value="1"/>
</dbReference>
<dbReference type="OrthoDB" id="287220at2"/>
<dbReference type="RefSeq" id="WP_102248034.1">
    <property type="nucleotide sequence ID" value="NZ_CP025682.1"/>
</dbReference>
<dbReference type="Pfam" id="PF07883">
    <property type="entry name" value="Cupin_2"/>
    <property type="match status" value="1"/>
</dbReference>
<accession>A0A2I6S9R2</accession>
<proteinExistence type="predicted"/>
<dbReference type="SUPFAM" id="SSF51182">
    <property type="entry name" value="RmlC-like cupins"/>
    <property type="match status" value="1"/>
</dbReference>
<protein>
    <submittedName>
        <fullName evidence="3">Cupin domain-containing protein</fullName>
    </submittedName>
</protein>
<evidence type="ECO:0000313" key="3">
    <source>
        <dbReference type="EMBL" id="AUN95989.1"/>
    </source>
</evidence>
<dbReference type="PANTHER" id="PTHR36156:SF2">
    <property type="entry name" value="CUPIN TYPE-2 DOMAIN-CONTAINING PROTEIN"/>
    <property type="match status" value="1"/>
</dbReference>
<dbReference type="InterPro" id="IPR014710">
    <property type="entry name" value="RmlC-like_jellyroll"/>
</dbReference>
<keyword evidence="1" id="KW-0732">Signal</keyword>
<name>A0A2I6S9R2_9RHOO</name>
<dbReference type="EMBL" id="CP025682">
    <property type="protein sequence ID" value="AUN95989.1"/>
    <property type="molecule type" value="Genomic_DNA"/>
</dbReference>
<feature type="domain" description="Cupin type-2" evidence="2">
    <location>
        <begin position="62"/>
        <end position="130"/>
    </location>
</feature>